<dbReference type="Pfam" id="PF00535">
    <property type="entry name" value="Glycos_transf_2"/>
    <property type="match status" value="1"/>
</dbReference>
<dbReference type="PANTHER" id="PTHR43646:SF2">
    <property type="entry name" value="GLYCOSYLTRANSFERASE 2-LIKE DOMAIN-CONTAINING PROTEIN"/>
    <property type="match status" value="1"/>
</dbReference>
<dbReference type="RefSeq" id="WP_395416047.1">
    <property type="nucleotide sequence ID" value="NZ_JBIPKE010000011.1"/>
</dbReference>
<sequence>MNISIIIPTLNEVANIRRLCAFLCNNQANDHYEIIVVDGGSTDGTIDSISDLRKVTIINSHIASRAVQMNLGAANASFDVLYFVHADVTLPYTFYADLQQALVNYHVGSYRYRFDSTKWLLRINGYFTRFSMLWCRGGDQTLFIQRSLFDQLGGFDEYFSVMEDFDLIRRAKKLTHFYIIPKEVIVSARKYEHNHYLRVQWANMQAFRMYRNGVKPEVIRHFYKESLKLATY</sequence>
<keyword evidence="3" id="KW-0328">Glycosyltransferase</keyword>
<evidence type="ECO:0000259" key="6">
    <source>
        <dbReference type="Pfam" id="PF00535"/>
    </source>
</evidence>
<organism evidence="7 8">
    <name type="scientific">Marinoscillum luteum</name>
    <dbReference type="NCBI Taxonomy" id="861051"/>
    <lineage>
        <taxon>Bacteria</taxon>
        <taxon>Pseudomonadati</taxon>
        <taxon>Bacteroidota</taxon>
        <taxon>Cytophagia</taxon>
        <taxon>Cytophagales</taxon>
        <taxon>Reichenbachiellaceae</taxon>
        <taxon>Marinoscillum</taxon>
    </lineage>
</organism>
<dbReference type="InterPro" id="IPR026461">
    <property type="entry name" value="Trfase_2_rSAM/seldom_assoc"/>
</dbReference>
<keyword evidence="5" id="KW-0472">Membrane</keyword>
<evidence type="ECO:0000256" key="1">
    <source>
        <dbReference type="ARBA" id="ARBA00004236"/>
    </source>
</evidence>
<keyword evidence="4" id="KW-0808">Transferase</keyword>
<keyword evidence="2" id="KW-1003">Cell membrane</keyword>
<evidence type="ECO:0000256" key="2">
    <source>
        <dbReference type="ARBA" id="ARBA00022475"/>
    </source>
</evidence>
<protein>
    <submittedName>
        <fullName evidence="7">TIGR04283 family arsenosugar biosynthesis glycosyltransferase</fullName>
    </submittedName>
</protein>
<dbReference type="PANTHER" id="PTHR43646">
    <property type="entry name" value="GLYCOSYLTRANSFERASE"/>
    <property type="match status" value="1"/>
</dbReference>
<comment type="caution">
    <text evidence="7">The sequence shown here is derived from an EMBL/GenBank/DDBJ whole genome shotgun (WGS) entry which is preliminary data.</text>
</comment>
<dbReference type="SUPFAM" id="SSF53448">
    <property type="entry name" value="Nucleotide-diphospho-sugar transferases"/>
    <property type="match status" value="1"/>
</dbReference>
<name>A0ABW7N3Z4_9BACT</name>
<dbReference type="Gene3D" id="3.90.550.10">
    <property type="entry name" value="Spore Coat Polysaccharide Biosynthesis Protein SpsA, Chain A"/>
    <property type="match status" value="1"/>
</dbReference>
<dbReference type="CDD" id="cd02522">
    <property type="entry name" value="GT_2_like_a"/>
    <property type="match status" value="1"/>
</dbReference>
<evidence type="ECO:0000256" key="4">
    <source>
        <dbReference type="ARBA" id="ARBA00022679"/>
    </source>
</evidence>
<accession>A0ABW7N3Z4</accession>
<gene>
    <name evidence="7" type="ORF">ACHKAR_02580</name>
</gene>
<dbReference type="Proteomes" id="UP001610063">
    <property type="component" value="Unassembled WGS sequence"/>
</dbReference>
<dbReference type="InterPro" id="IPR029044">
    <property type="entry name" value="Nucleotide-diphossugar_trans"/>
</dbReference>
<evidence type="ECO:0000256" key="5">
    <source>
        <dbReference type="ARBA" id="ARBA00023136"/>
    </source>
</evidence>
<proteinExistence type="predicted"/>
<comment type="subcellular location">
    <subcellularLocation>
        <location evidence="1">Cell membrane</location>
    </subcellularLocation>
</comment>
<reference evidence="7 8" key="1">
    <citation type="journal article" date="2013" name="Int. J. Syst. Evol. Microbiol.">
        <title>Marinoscillum luteum sp. nov., isolated from marine sediment.</title>
        <authorList>
            <person name="Cha I.T."/>
            <person name="Park S.J."/>
            <person name="Kim S.J."/>
            <person name="Kim J.G."/>
            <person name="Jung M.Y."/>
            <person name="Shin K.S."/>
            <person name="Kwon K.K."/>
            <person name="Yang S.H."/>
            <person name="Seo Y.S."/>
            <person name="Rhee S.K."/>
        </authorList>
    </citation>
    <scope>NUCLEOTIDE SEQUENCE [LARGE SCALE GENOMIC DNA]</scope>
    <source>
        <strain evidence="7 8">KCTC 23939</strain>
    </source>
</reference>
<dbReference type="NCBIfam" id="TIGR04283">
    <property type="entry name" value="glyco_like_mftF"/>
    <property type="match status" value="1"/>
</dbReference>
<evidence type="ECO:0000313" key="8">
    <source>
        <dbReference type="Proteomes" id="UP001610063"/>
    </source>
</evidence>
<dbReference type="InterPro" id="IPR001173">
    <property type="entry name" value="Glyco_trans_2-like"/>
</dbReference>
<keyword evidence="8" id="KW-1185">Reference proteome</keyword>
<evidence type="ECO:0000313" key="7">
    <source>
        <dbReference type="EMBL" id="MFH6982303.1"/>
    </source>
</evidence>
<evidence type="ECO:0000256" key="3">
    <source>
        <dbReference type="ARBA" id="ARBA00022676"/>
    </source>
</evidence>
<feature type="domain" description="Glycosyltransferase 2-like" evidence="6">
    <location>
        <begin position="4"/>
        <end position="139"/>
    </location>
</feature>
<dbReference type="EMBL" id="JBIPKE010000011">
    <property type="protein sequence ID" value="MFH6982303.1"/>
    <property type="molecule type" value="Genomic_DNA"/>
</dbReference>